<protein>
    <recommendedName>
        <fullName evidence="19">Bifunctional NAD(P)H-hydrate repair enzyme</fullName>
    </recommendedName>
    <alternativeName>
        <fullName evidence="19">Nicotinamide nucleotide repair protein</fullName>
    </alternativeName>
    <domain>
        <recommendedName>
            <fullName evidence="19">ADP-dependent (S)-NAD(P)H-hydrate dehydratase</fullName>
            <ecNumber evidence="19">4.2.1.136</ecNumber>
        </recommendedName>
        <alternativeName>
            <fullName evidence="19">ADP-dependent NAD(P)HX dehydratase</fullName>
        </alternativeName>
    </domain>
    <domain>
        <recommendedName>
            <fullName evidence="19">NAD(P)H-hydrate epimerase</fullName>
            <ecNumber evidence="19">5.1.99.6</ecNumber>
        </recommendedName>
    </domain>
</protein>
<dbReference type="Pfam" id="PF01256">
    <property type="entry name" value="Carb_kinase"/>
    <property type="match status" value="1"/>
</dbReference>
<evidence type="ECO:0000256" key="4">
    <source>
        <dbReference type="ARBA" id="ARBA00009524"/>
    </source>
</evidence>
<evidence type="ECO:0000256" key="8">
    <source>
        <dbReference type="ARBA" id="ARBA00022857"/>
    </source>
</evidence>
<comment type="caution">
    <text evidence="18">Lacks conserved residue(s) required for the propagation of feature annotation.</text>
</comment>
<feature type="binding site" evidence="17">
    <location>
        <position position="337"/>
    </location>
    <ligand>
        <name>(6S)-NADPHX</name>
        <dbReference type="ChEBI" id="CHEBI:64076"/>
    </ligand>
</feature>
<evidence type="ECO:0000256" key="17">
    <source>
        <dbReference type="HAMAP-Rule" id="MF_01965"/>
    </source>
</evidence>
<comment type="catalytic activity">
    <reaction evidence="1 18 19">
        <text>(6R)-NADHX = (6S)-NADHX</text>
        <dbReference type="Rhea" id="RHEA:32215"/>
        <dbReference type="ChEBI" id="CHEBI:64074"/>
        <dbReference type="ChEBI" id="CHEBI:64075"/>
        <dbReference type="EC" id="5.1.99.6"/>
    </reaction>
</comment>
<comment type="catalytic activity">
    <reaction evidence="16 17 19">
        <text>(6S)-NADPHX + ADP = AMP + phosphate + NADPH + H(+)</text>
        <dbReference type="Rhea" id="RHEA:32235"/>
        <dbReference type="ChEBI" id="CHEBI:15378"/>
        <dbReference type="ChEBI" id="CHEBI:43474"/>
        <dbReference type="ChEBI" id="CHEBI:57783"/>
        <dbReference type="ChEBI" id="CHEBI:64076"/>
        <dbReference type="ChEBI" id="CHEBI:456215"/>
        <dbReference type="ChEBI" id="CHEBI:456216"/>
        <dbReference type="EC" id="4.2.1.136"/>
    </reaction>
</comment>
<keyword evidence="12 17" id="KW-0456">Lyase</keyword>
<comment type="function">
    <text evidence="14 19">Bifunctional enzyme that catalyzes the epimerization of the S- and R-forms of NAD(P)HX and the dehydration of the S-form of NAD(P)HX at the expense of ADP, which is converted to AMP. This allows the repair of both epimers of NAD(P)HX, a damaged form of NAD(P)H that is a result of enzymatic or heat-dependent hydration.</text>
</comment>
<evidence type="ECO:0000256" key="13">
    <source>
        <dbReference type="ARBA" id="ARBA00023268"/>
    </source>
</evidence>
<reference evidence="22" key="1">
    <citation type="submission" date="2024-05" db="EMBL/GenBank/DDBJ databases">
        <title>Isolation and characterization of Sporomusa carbonis sp. nov., a carboxydotrophic hydrogenogen in the genus of Sporomusa isolated from a charcoal burning pile.</title>
        <authorList>
            <person name="Boeer T."/>
            <person name="Rosenbaum F."/>
            <person name="Eysell L."/>
            <person name="Mueller V."/>
            <person name="Daniel R."/>
            <person name="Poehlein A."/>
        </authorList>
    </citation>
    <scope>NUCLEOTIDE SEQUENCE [LARGE SCALE GENOMIC DNA]</scope>
    <source>
        <strain evidence="22">DSM 3132</strain>
    </source>
</reference>
<dbReference type="EMBL" id="CP155571">
    <property type="protein sequence ID" value="XFO71397.1"/>
    <property type="molecule type" value="Genomic_DNA"/>
</dbReference>
<comment type="cofactor">
    <cofactor evidence="18 19">
        <name>K(+)</name>
        <dbReference type="ChEBI" id="CHEBI:29103"/>
    </cofactor>
    <text evidence="18 19">Binds 1 potassium ion per subunit.</text>
</comment>
<dbReference type="InterPro" id="IPR000631">
    <property type="entry name" value="CARKD"/>
</dbReference>
<dbReference type="Proteomes" id="UP000216052">
    <property type="component" value="Chromosome"/>
</dbReference>
<feature type="binding site" evidence="17">
    <location>
        <position position="266"/>
    </location>
    <ligand>
        <name>(6S)-NADPHX</name>
        <dbReference type="ChEBI" id="CHEBI:64076"/>
    </ligand>
</feature>
<comment type="catalytic activity">
    <reaction evidence="15 17 19">
        <text>(6S)-NADHX + ADP = AMP + phosphate + NADH + H(+)</text>
        <dbReference type="Rhea" id="RHEA:32223"/>
        <dbReference type="ChEBI" id="CHEBI:15378"/>
        <dbReference type="ChEBI" id="CHEBI:43474"/>
        <dbReference type="ChEBI" id="CHEBI:57945"/>
        <dbReference type="ChEBI" id="CHEBI:64074"/>
        <dbReference type="ChEBI" id="CHEBI:456215"/>
        <dbReference type="ChEBI" id="CHEBI:456216"/>
        <dbReference type="EC" id="4.2.1.136"/>
    </reaction>
</comment>
<feature type="domain" description="YjeF C-terminal" evidence="20">
    <location>
        <begin position="231"/>
        <end position="513"/>
    </location>
</feature>
<evidence type="ECO:0000256" key="16">
    <source>
        <dbReference type="ARBA" id="ARBA00049209"/>
    </source>
</evidence>
<dbReference type="EC" id="5.1.99.6" evidence="19"/>
<evidence type="ECO:0000256" key="14">
    <source>
        <dbReference type="ARBA" id="ARBA00025153"/>
    </source>
</evidence>
<evidence type="ECO:0000256" key="9">
    <source>
        <dbReference type="ARBA" id="ARBA00022958"/>
    </source>
</evidence>
<feature type="binding site" evidence="18">
    <location>
        <position position="131"/>
    </location>
    <ligand>
        <name>K(+)</name>
        <dbReference type="ChEBI" id="CHEBI:29103"/>
    </ligand>
</feature>
<dbReference type="SUPFAM" id="SSF53613">
    <property type="entry name" value="Ribokinase-like"/>
    <property type="match status" value="1"/>
</dbReference>
<feature type="binding site" evidence="18">
    <location>
        <position position="164"/>
    </location>
    <ligand>
        <name>(6S)-NADPHX</name>
        <dbReference type="ChEBI" id="CHEBI:64076"/>
    </ligand>
</feature>
<evidence type="ECO:0000259" key="21">
    <source>
        <dbReference type="PROSITE" id="PS51385"/>
    </source>
</evidence>
<dbReference type="EC" id="4.2.1.136" evidence="19"/>
<dbReference type="SUPFAM" id="SSF64153">
    <property type="entry name" value="YjeF N-terminal domain-like"/>
    <property type="match status" value="1"/>
</dbReference>
<dbReference type="HAMAP" id="MF_01965">
    <property type="entry name" value="NADHX_dehydratase"/>
    <property type="match status" value="1"/>
</dbReference>
<evidence type="ECO:0000256" key="1">
    <source>
        <dbReference type="ARBA" id="ARBA00000013"/>
    </source>
</evidence>
<dbReference type="CDD" id="cd01171">
    <property type="entry name" value="YXKO-related"/>
    <property type="match status" value="1"/>
</dbReference>
<comment type="function">
    <text evidence="17">Catalyzes the dehydration of the S-form of NAD(P)HX at the expense of ADP, which is converted to AMP. Together with NAD(P)HX epimerase, which catalyzes the epimerization of the S- and R-forms, the enzyme allows the repair of both epimers of NAD(P)HX, a damaged form of NAD(P)H that is a result of enzymatic or heat-dependent hydration.</text>
</comment>
<comment type="cofactor">
    <cofactor evidence="17">
        <name>Mg(2+)</name>
        <dbReference type="ChEBI" id="CHEBI:18420"/>
    </cofactor>
</comment>
<keyword evidence="10 17" id="KW-0520">NAD</keyword>
<keyword evidence="5 18" id="KW-0479">Metal-binding</keyword>
<keyword evidence="8 17" id="KW-0521">NADP</keyword>
<feature type="domain" description="YjeF N-terminal" evidence="21">
    <location>
        <begin position="9"/>
        <end position="221"/>
    </location>
</feature>
<dbReference type="InterPro" id="IPR029056">
    <property type="entry name" value="Ribokinase-like"/>
</dbReference>
<comment type="similarity">
    <text evidence="4 19">In the C-terminal section; belongs to the NnrD/CARKD family.</text>
</comment>
<keyword evidence="9 18" id="KW-0630">Potassium</keyword>
<dbReference type="InterPro" id="IPR036652">
    <property type="entry name" value="YjeF_N_dom_sf"/>
</dbReference>
<evidence type="ECO:0000256" key="12">
    <source>
        <dbReference type="ARBA" id="ARBA00023239"/>
    </source>
</evidence>
<dbReference type="InterPro" id="IPR004443">
    <property type="entry name" value="YjeF_N_dom"/>
</dbReference>
<comment type="similarity">
    <text evidence="17">Belongs to the NnrD/CARKD family.</text>
</comment>
<dbReference type="PROSITE" id="PS51385">
    <property type="entry name" value="YJEF_N"/>
    <property type="match status" value="1"/>
</dbReference>
<feature type="binding site" evidence="17">
    <location>
        <position position="454"/>
    </location>
    <ligand>
        <name>AMP</name>
        <dbReference type="ChEBI" id="CHEBI:456215"/>
    </ligand>
</feature>
<proteinExistence type="inferred from homology"/>
<accession>A0ABZ3J082</accession>
<comment type="similarity">
    <text evidence="3 19">In the N-terminal section; belongs to the NnrE/AIBP family.</text>
</comment>
<dbReference type="PIRSF" id="PIRSF017184">
    <property type="entry name" value="Nnr"/>
    <property type="match status" value="1"/>
</dbReference>
<dbReference type="Pfam" id="PF03853">
    <property type="entry name" value="YjeF_N"/>
    <property type="match status" value="1"/>
</dbReference>
<dbReference type="PROSITE" id="PS51383">
    <property type="entry name" value="YJEF_C_3"/>
    <property type="match status" value="1"/>
</dbReference>
<dbReference type="Gene3D" id="3.40.50.10260">
    <property type="entry name" value="YjeF N-terminal domain"/>
    <property type="match status" value="1"/>
</dbReference>
<dbReference type="HAMAP" id="MF_01966">
    <property type="entry name" value="NADHX_epimerase"/>
    <property type="match status" value="1"/>
</dbReference>
<evidence type="ECO:0000256" key="5">
    <source>
        <dbReference type="ARBA" id="ARBA00022723"/>
    </source>
</evidence>
<evidence type="ECO:0000256" key="18">
    <source>
        <dbReference type="HAMAP-Rule" id="MF_01966"/>
    </source>
</evidence>
<keyword evidence="7 17" id="KW-0067">ATP-binding</keyword>
<sequence>MRAATAREMREIDRIAINEYGIPGAVLMENAGGAVVRYLESIINPLADQRFCIFAGKGNNGGDGYVIARHLANQGAKVKVFLLGEKAAITGDARINLDILDKMNMDVIEVVSERDWDKVRVAATFADCLIDALLGTGFRGDVTGDMARMIDLIHAAGKLVVAVDIPSGVNADTGKICGKAVRASHTVTLGLPKPGLFLYPGADYTGELTVADIGIPTAIVAGQKIKQNILMAAAVRAILPQRSPDAHKGMNGRVALVAGSRGLSGAAAMAAAAALRAGAGLVTLAVPAEIQDILAVKLTEVMTRALAETASGTISQKALGEIASLTKDSDVLAIGPGLGRHEDTVAAVREIVKTAECPLVIDADALYALANYTGILTECAALPVLTPHPGEMGLLTGLSAEEVNGDRVQIARQAAGEWGSIVVLKGAHTVVAFPDGEVYINTTGNAGMATGGTGDALTGIIAAFVGQGMSSHDAAVAGVYIHGLAGDIAAQAGMVGMAATDLIKAMPAALYGMKNY</sequence>
<evidence type="ECO:0000313" key="23">
    <source>
        <dbReference type="Proteomes" id="UP000216052"/>
    </source>
</evidence>
<dbReference type="NCBIfam" id="TIGR00197">
    <property type="entry name" value="yjeF_nterm"/>
    <property type="match status" value="1"/>
</dbReference>
<keyword evidence="23" id="KW-1185">Reference proteome</keyword>
<comment type="function">
    <text evidence="18">Catalyzes the epimerization of the S- and R-forms of NAD(P)HX, a damaged form of NAD(P)H that is a result of enzymatic or heat-dependent hydration. This is a prerequisite for the S-specific NAD(P)H-hydrate dehydratase to allow the repair of both epimers of NAD(P)HX.</text>
</comment>
<name>A0ABZ3J082_SPOA4</name>
<dbReference type="NCBIfam" id="TIGR00196">
    <property type="entry name" value="yjeF_cterm"/>
    <property type="match status" value="1"/>
</dbReference>
<dbReference type="InterPro" id="IPR030677">
    <property type="entry name" value="Nnr"/>
</dbReference>
<keyword evidence="11 18" id="KW-0413">Isomerase</keyword>
<dbReference type="PANTHER" id="PTHR12592">
    <property type="entry name" value="ATP-DEPENDENT (S)-NAD(P)H-HYDRATE DEHYDRATASE FAMILY MEMBER"/>
    <property type="match status" value="1"/>
</dbReference>
<comment type="subunit">
    <text evidence="17">Homotetramer.</text>
</comment>
<feature type="binding site" evidence="18">
    <location>
        <position position="167"/>
    </location>
    <ligand>
        <name>K(+)</name>
        <dbReference type="ChEBI" id="CHEBI:29103"/>
    </ligand>
</feature>
<evidence type="ECO:0000256" key="15">
    <source>
        <dbReference type="ARBA" id="ARBA00048238"/>
    </source>
</evidence>
<feature type="binding site" evidence="18">
    <location>
        <position position="60"/>
    </location>
    <ligand>
        <name>K(+)</name>
        <dbReference type="ChEBI" id="CHEBI:29103"/>
    </ligand>
</feature>
<feature type="binding site" evidence="18">
    <location>
        <begin position="135"/>
        <end position="141"/>
    </location>
    <ligand>
        <name>(6S)-NADPHX</name>
        <dbReference type="ChEBI" id="CHEBI:64076"/>
    </ligand>
</feature>
<organism evidence="22 23">
    <name type="scientific">Sporomusa acidovorans (strain ATCC 49682 / DSM 3132 / Mol)</name>
    <dbReference type="NCBI Taxonomy" id="1123286"/>
    <lineage>
        <taxon>Bacteria</taxon>
        <taxon>Bacillati</taxon>
        <taxon>Bacillota</taxon>
        <taxon>Negativicutes</taxon>
        <taxon>Selenomonadales</taxon>
        <taxon>Sporomusaceae</taxon>
        <taxon>Sporomusa</taxon>
    </lineage>
</organism>
<evidence type="ECO:0000259" key="20">
    <source>
        <dbReference type="PROSITE" id="PS51383"/>
    </source>
</evidence>
<feature type="binding site" evidence="17">
    <location>
        <begin position="425"/>
        <end position="429"/>
    </location>
    <ligand>
        <name>AMP</name>
        <dbReference type="ChEBI" id="CHEBI:456215"/>
    </ligand>
</feature>
<evidence type="ECO:0000256" key="11">
    <source>
        <dbReference type="ARBA" id="ARBA00023235"/>
    </source>
</evidence>
<dbReference type="RefSeq" id="WP_093795903.1">
    <property type="nucleotide sequence ID" value="NZ_CP155571.1"/>
</dbReference>
<feature type="binding site" evidence="17">
    <location>
        <position position="388"/>
    </location>
    <ligand>
        <name>(6S)-NADPHX</name>
        <dbReference type="ChEBI" id="CHEBI:64076"/>
    </ligand>
</feature>
<comment type="catalytic activity">
    <reaction evidence="2 18 19">
        <text>(6R)-NADPHX = (6S)-NADPHX</text>
        <dbReference type="Rhea" id="RHEA:32227"/>
        <dbReference type="ChEBI" id="CHEBI:64076"/>
        <dbReference type="ChEBI" id="CHEBI:64077"/>
        <dbReference type="EC" id="5.1.99.6"/>
    </reaction>
</comment>
<evidence type="ECO:0000313" key="22">
    <source>
        <dbReference type="EMBL" id="XFO71397.1"/>
    </source>
</evidence>
<evidence type="ECO:0000256" key="19">
    <source>
        <dbReference type="PIRNR" id="PIRNR017184"/>
    </source>
</evidence>
<dbReference type="PANTHER" id="PTHR12592:SF0">
    <property type="entry name" value="ATP-DEPENDENT (S)-NAD(P)H-HYDRATE DEHYDRATASE"/>
    <property type="match status" value="1"/>
</dbReference>
<evidence type="ECO:0000256" key="10">
    <source>
        <dbReference type="ARBA" id="ARBA00023027"/>
    </source>
</evidence>
<feature type="binding site" evidence="18">
    <location>
        <begin position="59"/>
        <end position="63"/>
    </location>
    <ligand>
        <name>(6S)-NADPHX</name>
        <dbReference type="ChEBI" id="CHEBI:64076"/>
    </ligand>
</feature>
<keyword evidence="6 17" id="KW-0547">Nucleotide-binding</keyword>
<gene>
    <name evidence="22" type="primary">nnr</name>
    <name evidence="17" type="synonym">nnrD</name>
    <name evidence="18" type="synonym">nnrE</name>
    <name evidence="22" type="ORF">SPACI_014120</name>
</gene>
<evidence type="ECO:0000256" key="3">
    <source>
        <dbReference type="ARBA" id="ARBA00006001"/>
    </source>
</evidence>
<keyword evidence="13" id="KW-0511">Multifunctional enzyme</keyword>
<dbReference type="Gene3D" id="3.40.1190.20">
    <property type="match status" value="1"/>
</dbReference>
<comment type="similarity">
    <text evidence="18">Belongs to the NnrE/AIBP family.</text>
</comment>
<evidence type="ECO:0000256" key="6">
    <source>
        <dbReference type="ARBA" id="ARBA00022741"/>
    </source>
</evidence>
<evidence type="ECO:0000256" key="2">
    <source>
        <dbReference type="ARBA" id="ARBA00000909"/>
    </source>
</evidence>
<evidence type="ECO:0000256" key="7">
    <source>
        <dbReference type="ARBA" id="ARBA00022840"/>
    </source>
</evidence>
<feature type="binding site" evidence="17">
    <location>
        <position position="455"/>
    </location>
    <ligand>
        <name>(6S)-NADPHX</name>
        <dbReference type="ChEBI" id="CHEBI:64076"/>
    </ligand>
</feature>